<organism evidence="7 8">
    <name type="scientific">Bugula neritina</name>
    <name type="common">Brown bryozoan</name>
    <name type="synonym">Sertularia neritina</name>
    <dbReference type="NCBI Taxonomy" id="10212"/>
    <lineage>
        <taxon>Eukaryota</taxon>
        <taxon>Metazoa</taxon>
        <taxon>Spiralia</taxon>
        <taxon>Lophotrochozoa</taxon>
        <taxon>Bryozoa</taxon>
        <taxon>Gymnolaemata</taxon>
        <taxon>Cheilostomatida</taxon>
        <taxon>Flustrina</taxon>
        <taxon>Buguloidea</taxon>
        <taxon>Bugulidae</taxon>
        <taxon>Bugula</taxon>
    </lineage>
</organism>
<feature type="transmembrane region" description="Helical" evidence="5">
    <location>
        <begin position="178"/>
        <end position="199"/>
    </location>
</feature>
<dbReference type="Gene3D" id="1.20.1250.20">
    <property type="entry name" value="MFS general substrate transporter like domains"/>
    <property type="match status" value="1"/>
</dbReference>
<feature type="transmembrane region" description="Helical" evidence="5">
    <location>
        <begin position="558"/>
        <end position="580"/>
    </location>
</feature>
<evidence type="ECO:0000259" key="6">
    <source>
        <dbReference type="PROSITE" id="PS50261"/>
    </source>
</evidence>
<dbReference type="EMBL" id="VXIV02001340">
    <property type="protein sequence ID" value="KAF6033429.1"/>
    <property type="molecule type" value="Genomic_DNA"/>
</dbReference>
<feature type="transmembrane region" description="Helical" evidence="5">
    <location>
        <begin position="60"/>
        <end position="81"/>
    </location>
</feature>
<dbReference type="GO" id="GO:0007188">
    <property type="term" value="P:adenylate cyclase-modulating G protein-coupled receptor signaling pathway"/>
    <property type="evidence" value="ECO:0007669"/>
    <property type="project" value="TreeGrafter"/>
</dbReference>
<dbReference type="Gene3D" id="1.20.1070.10">
    <property type="entry name" value="Rhodopsin 7-helix transmembrane proteins"/>
    <property type="match status" value="2"/>
</dbReference>
<comment type="subcellular location">
    <subcellularLocation>
        <location evidence="1">Membrane</location>
        <topology evidence="1">Multi-pass membrane protein</topology>
    </subcellularLocation>
</comment>
<dbReference type="AlphaFoldDB" id="A0A7J7K470"/>
<sequence length="614" mass="68523">MYDLSPKKFVESDSTMVKHLQYIEKLYTIGNAISVATLIAAISVFLILRKLLSSSRNVIHINLFISFVLRGVCTMIHYFLTVRQDSSVEHVYEYNQELDDVYVTADGVNFVFFLNFIRLLSSKLKASQANGFKEQANRRLAKSSFIMIPLFGIHYIIFLFTDLYPNVAENTTLELFGLYFDTIFTSFQGVAVAILFCFCNKEVISELQKKWLKIKTESRRFWKQTRHQSTRPRQRISVSSDTGVTYTVYRQSSNGLLSVSLSTMAIIKGPKLTKDKGYSWVIVITSFLSHFAHIGFSFGIAGNLTIVHQDFFKVDLQQGSLIGTVHIGVLFLFGPVASVLVTKLGCRFTEIFGGALLLLGVGLSVLSRDLWHAIVLYSVVAGVGISCCYTASSQILAVYFDRFKYLAFSLAMLGNYVGIMTWPILSQFLLTKFGYSNAMGIMACAHLLHIIAGISFFEPKEESLQGADNSDIIMSEKTKQETDESLGKDNLALELSKEDIARNNNSESQSDFAEATPDMKFIWLLMTNGLLWNVNSAGFLILVNDYIVQNTSMNTDEAAFGVTVIGIANIVGCVSVILTSSLKFNRLFLYFSSVAFFGAAAIVESFANSKVRLL</sequence>
<feature type="transmembrane region" description="Helical" evidence="5">
    <location>
        <begin position="348"/>
        <end position="365"/>
    </location>
</feature>
<dbReference type="PROSITE" id="PS50261">
    <property type="entry name" value="G_PROTEIN_RECEP_F2_4"/>
    <property type="match status" value="1"/>
</dbReference>
<name>A0A7J7K470_BUGNE</name>
<feature type="transmembrane region" description="Helical" evidence="5">
    <location>
        <begin position="371"/>
        <end position="391"/>
    </location>
</feature>
<evidence type="ECO:0000256" key="3">
    <source>
        <dbReference type="ARBA" id="ARBA00022989"/>
    </source>
</evidence>
<dbReference type="InterPro" id="IPR017981">
    <property type="entry name" value="GPCR_2-like_7TM"/>
</dbReference>
<feature type="transmembrane region" description="Helical" evidence="5">
    <location>
        <begin position="26"/>
        <end position="48"/>
    </location>
</feature>
<feature type="transmembrane region" description="Helical" evidence="5">
    <location>
        <begin position="140"/>
        <end position="158"/>
    </location>
</feature>
<dbReference type="GO" id="GO:0017046">
    <property type="term" value="F:peptide hormone binding"/>
    <property type="evidence" value="ECO:0007669"/>
    <property type="project" value="TreeGrafter"/>
</dbReference>
<dbReference type="InterPro" id="IPR017983">
    <property type="entry name" value="GPCR_2_secretin-like_CS"/>
</dbReference>
<dbReference type="InterPro" id="IPR050332">
    <property type="entry name" value="GPCR_2"/>
</dbReference>
<evidence type="ECO:0000256" key="1">
    <source>
        <dbReference type="ARBA" id="ARBA00004141"/>
    </source>
</evidence>
<evidence type="ECO:0000313" key="7">
    <source>
        <dbReference type="EMBL" id="KAF6033429.1"/>
    </source>
</evidence>
<feature type="transmembrane region" description="Helical" evidence="5">
    <location>
        <begin position="278"/>
        <end position="301"/>
    </location>
</feature>
<keyword evidence="8" id="KW-1185">Reference proteome</keyword>
<dbReference type="SUPFAM" id="SSF81321">
    <property type="entry name" value="Family A G protein-coupled receptor-like"/>
    <property type="match status" value="1"/>
</dbReference>
<dbReference type="GO" id="GO:0022857">
    <property type="term" value="F:transmembrane transporter activity"/>
    <property type="evidence" value="ECO:0007669"/>
    <property type="project" value="InterPro"/>
</dbReference>
<accession>A0A7J7K470</accession>
<dbReference type="GO" id="GO:0005886">
    <property type="term" value="C:plasma membrane"/>
    <property type="evidence" value="ECO:0007669"/>
    <property type="project" value="TreeGrafter"/>
</dbReference>
<dbReference type="InterPro" id="IPR011701">
    <property type="entry name" value="MFS"/>
</dbReference>
<evidence type="ECO:0000256" key="2">
    <source>
        <dbReference type="ARBA" id="ARBA00022692"/>
    </source>
</evidence>
<feature type="transmembrane region" description="Helical" evidence="5">
    <location>
        <begin position="521"/>
        <end position="543"/>
    </location>
</feature>
<evidence type="ECO:0000256" key="5">
    <source>
        <dbReference type="SAM" id="Phobius"/>
    </source>
</evidence>
<keyword evidence="2 5" id="KW-0812">Transmembrane</keyword>
<feature type="transmembrane region" description="Helical" evidence="5">
    <location>
        <begin position="403"/>
        <end position="425"/>
    </location>
</feature>
<protein>
    <submittedName>
        <fullName evidence="7">SCTR</fullName>
    </submittedName>
</protein>
<dbReference type="Proteomes" id="UP000593567">
    <property type="component" value="Unassembled WGS sequence"/>
</dbReference>
<reference evidence="7" key="1">
    <citation type="submission" date="2020-06" db="EMBL/GenBank/DDBJ databases">
        <title>Draft genome of Bugula neritina, a colonial animal packing powerful symbionts and potential medicines.</title>
        <authorList>
            <person name="Rayko M."/>
        </authorList>
    </citation>
    <scope>NUCLEOTIDE SEQUENCE [LARGE SCALE GENOMIC DNA]</scope>
    <source>
        <strain evidence="7">Kwan_BN1</strain>
    </source>
</reference>
<evidence type="ECO:0000256" key="4">
    <source>
        <dbReference type="ARBA" id="ARBA00023136"/>
    </source>
</evidence>
<dbReference type="Pfam" id="PF00002">
    <property type="entry name" value="7tm_2"/>
    <property type="match status" value="2"/>
</dbReference>
<dbReference type="OrthoDB" id="6022368at2759"/>
<feature type="transmembrane region" description="Helical" evidence="5">
    <location>
        <begin position="101"/>
        <end position="120"/>
    </location>
</feature>
<feature type="transmembrane region" description="Helical" evidence="5">
    <location>
        <begin position="321"/>
        <end position="341"/>
    </location>
</feature>
<feature type="domain" description="G-protein coupled receptors family 2 profile 2" evidence="6">
    <location>
        <begin position="108"/>
        <end position="200"/>
    </location>
</feature>
<dbReference type="InterPro" id="IPR036259">
    <property type="entry name" value="MFS_trans_sf"/>
</dbReference>
<gene>
    <name evidence="7" type="ORF">EB796_008261</name>
</gene>
<comment type="caution">
    <text evidence="7">The sequence shown here is derived from an EMBL/GenBank/DDBJ whole genome shotgun (WGS) entry which is preliminary data.</text>
</comment>
<dbReference type="PANTHER" id="PTHR45620">
    <property type="entry name" value="PDF RECEPTOR-LIKE PROTEIN-RELATED"/>
    <property type="match status" value="1"/>
</dbReference>
<keyword evidence="4 5" id="KW-0472">Membrane</keyword>
<feature type="transmembrane region" description="Helical" evidence="5">
    <location>
        <begin position="437"/>
        <end position="457"/>
    </location>
</feature>
<dbReference type="GO" id="GO:0007166">
    <property type="term" value="P:cell surface receptor signaling pathway"/>
    <property type="evidence" value="ECO:0007669"/>
    <property type="project" value="InterPro"/>
</dbReference>
<dbReference type="PROSITE" id="PS00650">
    <property type="entry name" value="G_PROTEIN_RECEP_F2_2"/>
    <property type="match status" value="1"/>
</dbReference>
<dbReference type="PANTHER" id="PTHR45620:SF1">
    <property type="entry name" value="G-PROTEIN COUPLED RECEPTORS FAMILY 2 PROFILE 2 DOMAIN-CONTAINING PROTEIN"/>
    <property type="match status" value="1"/>
</dbReference>
<dbReference type="PRINTS" id="PR00249">
    <property type="entry name" value="GPCRSECRETIN"/>
</dbReference>
<dbReference type="GO" id="GO:0008528">
    <property type="term" value="F:G protein-coupled peptide receptor activity"/>
    <property type="evidence" value="ECO:0007669"/>
    <property type="project" value="TreeGrafter"/>
</dbReference>
<proteinExistence type="predicted"/>
<dbReference type="SUPFAM" id="SSF103473">
    <property type="entry name" value="MFS general substrate transporter"/>
    <property type="match status" value="1"/>
</dbReference>
<keyword evidence="3 5" id="KW-1133">Transmembrane helix</keyword>
<feature type="transmembrane region" description="Helical" evidence="5">
    <location>
        <begin position="587"/>
        <end position="607"/>
    </location>
</feature>
<evidence type="ECO:0000313" key="8">
    <source>
        <dbReference type="Proteomes" id="UP000593567"/>
    </source>
</evidence>
<dbReference type="InterPro" id="IPR000832">
    <property type="entry name" value="GPCR_2_secretin-like"/>
</dbReference>
<dbReference type="Pfam" id="PF07690">
    <property type="entry name" value="MFS_1"/>
    <property type="match status" value="1"/>
</dbReference>